<dbReference type="Pfam" id="PF02945">
    <property type="entry name" value="Endonuclease_7"/>
    <property type="match status" value="1"/>
</dbReference>
<dbReference type="InterPro" id="IPR038563">
    <property type="entry name" value="Endonuclease_7_sf"/>
</dbReference>
<accession>U5PVK1</accession>
<keyword evidence="1" id="KW-0255">Endonuclease</keyword>
<dbReference type="InterPro" id="IPR044925">
    <property type="entry name" value="His-Me_finger_sf"/>
</dbReference>
<dbReference type="Gene3D" id="3.40.1800.10">
    <property type="entry name" value="His-Me finger endonucleases"/>
    <property type="match status" value="1"/>
</dbReference>
<dbReference type="RefSeq" id="YP_009006520.1">
    <property type="nucleotide sequence ID" value="NC_023570.1"/>
</dbReference>
<gene>
    <name evidence="1" type="ORF">Petty_23</name>
</gene>
<keyword evidence="1" id="KW-0378">Hydrolase</keyword>
<keyword evidence="2" id="KW-1185">Reference proteome</keyword>
<dbReference type="Proteomes" id="UP000017654">
    <property type="component" value="Segment"/>
</dbReference>
<dbReference type="GeneID" id="18503461"/>
<dbReference type="InterPro" id="IPR004211">
    <property type="entry name" value="Endonuclease_7"/>
</dbReference>
<dbReference type="KEGG" id="vg:18503461"/>
<dbReference type="EMBL" id="KF669656">
    <property type="protein sequence ID" value="AGY47995.1"/>
    <property type="molecule type" value="Genomic_DNA"/>
</dbReference>
<evidence type="ECO:0000313" key="1">
    <source>
        <dbReference type="EMBL" id="AGY47995.1"/>
    </source>
</evidence>
<organism evidence="1 2">
    <name type="scientific">Acinetobacter phage Petty</name>
    <dbReference type="NCBI Taxonomy" id="1406779"/>
    <lineage>
        <taxon>Viruses</taxon>
        <taxon>Duplodnaviria</taxon>
        <taxon>Heunggongvirae</taxon>
        <taxon>Uroviricota</taxon>
        <taxon>Caudoviricetes</taxon>
        <taxon>Autographivirales</taxon>
        <taxon>Autoscriptoviridae</taxon>
        <taxon>Beijerinckvirinae</taxon>
        <taxon>Pettyvirus</taxon>
        <taxon>Pettyvirus petty</taxon>
    </lineage>
</organism>
<name>U5PVK1_9CAUD</name>
<dbReference type="GO" id="GO:0004519">
    <property type="term" value="F:endonuclease activity"/>
    <property type="evidence" value="ECO:0007669"/>
    <property type="project" value="UniProtKB-KW"/>
</dbReference>
<evidence type="ECO:0000313" key="2">
    <source>
        <dbReference type="Proteomes" id="UP000017654"/>
    </source>
</evidence>
<reference evidence="1 2" key="1">
    <citation type="journal article" date="2013" name="Genome Announc.">
        <title>Complete Genome of Acinetobacter baumannii Podophage Petty.</title>
        <authorList>
            <person name="Mumm I.P."/>
            <person name="Wood T.L."/>
            <person name="Chamakura K.R."/>
            <person name="Kuty Everett G.F."/>
        </authorList>
    </citation>
    <scope>NUCLEOTIDE SEQUENCE [LARGE SCALE GENOMIC DNA]</scope>
</reference>
<keyword evidence="1" id="KW-0540">Nuclease</keyword>
<sequence length="155" mass="17422">MTDKNTLRTKQLQRIPRSQLRSVMLLLYQKQGNVCAICEKPIDFSVTGHSANYAVDHCHRTGEIRGTLHKSCNSAEGKVANAAGRWGAKSTDYDDIIEFLDKLVIYLKKSRNKGTGLMYPDHKTPEQKAEADKLKRRKAYAAKKAAEAVSKRKSN</sequence>
<protein>
    <submittedName>
        <fullName evidence="1">Recombination endonuclease VII</fullName>
    </submittedName>
</protein>
<dbReference type="SUPFAM" id="SSF54060">
    <property type="entry name" value="His-Me finger endonucleases"/>
    <property type="match status" value="1"/>
</dbReference>
<proteinExistence type="predicted"/>
<dbReference type="OrthoDB" id="27676at10239"/>